<protein>
    <submittedName>
        <fullName evidence="2">Protein CBR-RDY-2</fullName>
    </submittedName>
</protein>
<dbReference type="HOGENOM" id="CLU_087391_0_0_1"/>
<dbReference type="EMBL" id="HE600908">
    <property type="protein sequence ID" value="CAP30442.2"/>
    <property type="molecule type" value="Genomic_DNA"/>
</dbReference>
<evidence type="ECO:0000313" key="4">
    <source>
        <dbReference type="WormBase" id="CBG11529a"/>
    </source>
</evidence>
<evidence type="ECO:0000256" key="1">
    <source>
        <dbReference type="SAM" id="Phobius"/>
    </source>
</evidence>
<gene>
    <name evidence="4" type="primary">rdy-2</name>
    <name evidence="2" type="synonym">Cbr-rdy-2</name>
    <name evidence="4" type="ORF">CBG11529</name>
    <name evidence="2" type="ORF">CBG_11529</name>
</gene>
<feature type="transmembrane region" description="Helical" evidence="1">
    <location>
        <begin position="175"/>
        <end position="201"/>
    </location>
</feature>
<dbReference type="Proteomes" id="UP000008549">
    <property type="component" value="Unassembled WGS sequence"/>
</dbReference>
<keyword evidence="1" id="KW-0472">Membrane</keyword>
<keyword evidence="1" id="KW-1133">Transmembrane helix</keyword>
<feature type="transmembrane region" description="Helical" evidence="1">
    <location>
        <begin position="265"/>
        <end position="287"/>
    </location>
</feature>
<keyword evidence="1" id="KW-0812">Transmembrane</keyword>
<proteinExistence type="predicted"/>
<reference evidence="2 3" key="1">
    <citation type="journal article" date="2003" name="PLoS Biol.">
        <title>The genome sequence of Caenorhabditis briggsae: a platform for comparative genomics.</title>
        <authorList>
            <person name="Stein L.D."/>
            <person name="Bao Z."/>
            <person name="Blasiar D."/>
            <person name="Blumenthal T."/>
            <person name="Brent M.R."/>
            <person name="Chen N."/>
            <person name="Chinwalla A."/>
            <person name="Clarke L."/>
            <person name="Clee C."/>
            <person name="Coghlan A."/>
            <person name="Coulson A."/>
            <person name="D'Eustachio P."/>
            <person name="Fitch D.H."/>
            <person name="Fulton L.A."/>
            <person name="Fulton R.E."/>
            <person name="Griffiths-Jones S."/>
            <person name="Harris T.W."/>
            <person name="Hillier L.W."/>
            <person name="Kamath R."/>
            <person name="Kuwabara P.E."/>
            <person name="Mardis E.R."/>
            <person name="Marra M.A."/>
            <person name="Miner T.L."/>
            <person name="Minx P."/>
            <person name="Mullikin J.C."/>
            <person name="Plumb R.W."/>
            <person name="Rogers J."/>
            <person name="Schein J.E."/>
            <person name="Sohrmann M."/>
            <person name="Spieth J."/>
            <person name="Stajich J.E."/>
            <person name="Wei C."/>
            <person name="Willey D."/>
            <person name="Wilson R.K."/>
            <person name="Durbin R."/>
            <person name="Waterston R.H."/>
        </authorList>
    </citation>
    <scope>NUCLEOTIDE SEQUENCE [LARGE SCALE GENOMIC DNA]</scope>
    <source>
        <strain evidence="2 3">AF16</strain>
    </source>
</reference>
<evidence type="ECO:0000313" key="2">
    <source>
        <dbReference type="EMBL" id="CAP30442.2"/>
    </source>
</evidence>
<dbReference type="FunCoup" id="A8XCS4">
    <property type="interactions" value="191"/>
</dbReference>
<name>A8XCS4_CAEBR</name>
<dbReference type="STRING" id="6238.A8XCS4"/>
<keyword evidence="3" id="KW-1185">Reference proteome</keyword>
<feature type="transmembrane region" description="Helical" evidence="1">
    <location>
        <begin position="207"/>
        <end position="228"/>
    </location>
</feature>
<dbReference type="eggNOG" id="ENOG502S0Z4">
    <property type="taxonomic scope" value="Eukaryota"/>
</dbReference>
<accession>A8XCS4</accession>
<evidence type="ECO:0000313" key="3">
    <source>
        <dbReference type="Proteomes" id="UP000008549"/>
    </source>
</evidence>
<dbReference type="InParanoid" id="A8XCS4"/>
<reference evidence="2 3" key="2">
    <citation type="journal article" date="2011" name="PLoS Genet.">
        <title>Caenorhabditis briggsae recombinant inbred line genotypes reveal inter-strain incompatibility and the evolution of recombination.</title>
        <authorList>
            <person name="Ross J.A."/>
            <person name="Koboldt D.C."/>
            <person name="Staisch J.E."/>
            <person name="Chamberlin H.M."/>
            <person name="Gupta B.P."/>
            <person name="Miller R.D."/>
            <person name="Baird S.E."/>
            <person name="Haag E.S."/>
        </authorList>
    </citation>
    <scope>NUCLEOTIDE SEQUENCE [LARGE SCALE GENOMIC DNA]</scope>
    <source>
        <strain evidence="2 3">AF16</strain>
    </source>
</reference>
<organism evidence="2 3">
    <name type="scientific">Caenorhabditis briggsae</name>
    <dbReference type="NCBI Taxonomy" id="6238"/>
    <lineage>
        <taxon>Eukaryota</taxon>
        <taxon>Metazoa</taxon>
        <taxon>Ecdysozoa</taxon>
        <taxon>Nematoda</taxon>
        <taxon>Chromadorea</taxon>
        <taxon>Rhabditida</taxon>
        <taxon>Rhabditina</taxon>
        <taxon>Rhabditomorpha</taxon>
        <taxon>Rhabditoidea</taxon>
        <taxon>Rhabditidae</taxon>
        <taxon>Peloderinae</taxon>
        <taxon>Caenorhabditis</taxon>
    </lineage>
</organism>
<sequence>MSDQANRVVYVEQRRHIVVNSPPQSPTPLHHFPVNRQYSGVAETSSNPPPLSHPPLEYRTKHVFTESVQWNCLLYSDFHSGELLQNVTKNLSLSRVILAIVSMILILTAPGACFSRYLNGQSISREVSFAIPTHFSTLLNFQICPGQNSIFPMNADRWSNALHFQGRGQNVYGQVALICITLAFGLITVGVSCVTLALNSILTYPQILISGLSMVAFIVSGGVETWYATGYDHMEFFIQAVGNGVFSGCAGIPGCQIQFVVKGWAVAAAFYFLGALLYVIDMALIFISREK</sequence>
<dbReference type="WormBase" id="CBG11529a">
    <property type="protein sequence ID" value="CBP44650"/>
    <property type="gene ID" value="WBGene00032636"/>
    <property type="gene designation" value="Cbr-rdy-2"/>
</dbReference>
<dbReference type="AlphaFoldDB" id="A8XCS4"/>
<dbReference type="OMA" id="GQNVWGQ"/>
<feature type="transmembrane region" description="Helical" evidence="1">
    <location>
        <begin position="96"/>
        <end position="118"/>
    </location>
</feature>